<feature type="region of interest" description="Disordered" evidence="1">
    <location>
        <begin position="1"/>
        <end position="24"/>
    </location>
</feature>
<evidence type="ECO:0000256" key="1">
    <source>
        <dbReference type="SAM" id="MobiDB-lite"/>
    </source>
</evidence>
<keyword evidence="2" id="KW-0812">Transmembrane</keyword>
<feature type="transmembrane region" description="Helical" evidence="2">
    <location>
        <begin position="34"/>
        <end position="60"/>
    </location>
</feature>
<keyword evidence="2" id="KW-1133">Transmembrane helix</keyword>
<evidence type="ECO:0000256" key="2">
    <source>
        <dbReference type="SAM" id="Phobius"/>
    </source>
</evidence>
<accession>A0A6N7ZDX4</accession>
<keyword evidence="2" id="KW-0472">Membrane</keyword>
<evidence type="ECO:0000313" key="4">
    <source>
        <dbReference type="Proteomes" id="UP000440668"/>
    </source>
</evidence>
<feature type="transmembrane region" description="Helical" evidence="2">
    <location>
        <begin position="72"/>
        <end position="97"/>
    </location>
</feature>
<comment type="caution">
    <text evidence="3">The sequence shown here is derived from an EMBL/GenBank/DDBJ whole genome shotgun (WGS) entry which is preliminary data.</text>
</comment>
<feature type="transmembrane region" description="Helical" evidence="2">
    <location>
        <begin position="104"/>
        <end position="125"/>
    </location>
</feature>
<name>A0A6N7ZDX4_9MICO</name>
<dbReference type="RefSeq" id="WP_155097982.1">
    <property type="nucleotide sequence ID" value="NZ_JBISAF010000007.1"/>
</dbReference>
<sequence length="133" mass="12694">MSAPETGPATWSSPAPPASAPSAPSAPAARRSPLAVVAFVAGVATALVSALFTLAVPLVLSTSGFSYGALGALQLVNGVLGSALAITAVVTGSVALVRRQPGAALAGAGTALGASTLLGVVLGLVQGGLYQLF</sequence>
<dbReference type="Proteomes" id="UP000440668">
    <property type="component" value="Unassembled WGS sequence"/>
</dbReference>
<reference evidence="3 4" key="1">
    <citation type="submission" date="2019-11" db="EMBL/GenBank/DDBJ databases">
        <title>Cellulosimicrobium composti sp. nov. isolated from a compost.</title>
        <authorList>
            <person name="Yang Y."/>
        </authorList>
    </citation>
    <scope>NUCLEOTIDE SEQUENCE [LARGE SCALE GENOMIC DNA]</scope>
    <source>
        <strain evidence="3 4">BIT-GX5</strain>
    </source>
</reference>
<gene>
    <name evidence="3" type="ORF">GJV82_01550</name>
</gene>
<proteinExistence type="predicted"/>
<evidence type="ECO:0000313" key="3">
    <source>
        <dbReference type="EMBL" id="MTG87647.1"/>
    </source>
</evidence>
<dbReference type="AlphaFoldDB" id="A0A6N7ZDX4"/>
<dbReference type="EMBL" id="WMKA01000002">
    <property type="protein sequence ID" value="MTG87647.1"/>
    <property type="molecule type" value="Genomic_DNA"/>
</dbReference>
<protein>
    <submittedName>
        <fullName evidence="3">Uncharacterized protein</fullName>
    </submittedName>
</protein>
<organism evidence="3 4">
    <name type="scientific">Cellulosimicrobium composti</name>
    <dbReference type="NCBI Taxonomy" id="2672572"/>
    <lineage>
        <taxon>Bacteria</taxon>
        <taxon>Bacillati</taxon>
        <taxon>Actinomycetota</taxon>
        <taxon>Actinomycetes</taxon>
        <taxon>Micrococcales</taxon>
        <taxon>Promicromonosporaceae</taxon>
        <taxon>Cellulosimicrobium</taxon>
    </lineage>
</organism>